<dbReference type="PANTHER" id="PTHR22847:SF637">
    <property type="entry name" value="WD REPEAT DOMAIN 5B"/>
    <property type="match status" value="1"/>
</dbReference>
<dbReference type="PROSITE" id="PS50082">
    <property type="entry name" value="WD_REPEATS_2"/>
    <property type="match status" value="2"/>
</dbReference>
<dbReference type="InterPro" id="IPR011047">
    <property type="entry name" value="Quinoprotein_ADH-like_sf"/>
</dbReference>
<dbReference type="SUPFAM" id="SSF50998">
    <property type="entry name" value="Quinoprotein alcohol dehydrogenase-like"/>
    <property type="match status" value="1"/>
</dbReference>
<name>D3BAK0_HETP5</name>
<evidence type="ECO:0000313" key="5">
    <source>
        <dbReference type="EMBL" id="EFA81587.1"/>
    </source>
</evidence>
<dbReference type="RefSeq" id="XP_020433704.1">
    <property type="nucleotide sequence ID" value="XM_020576455.1"/>
</dbReference>
<evidence type="ECO:0000256" key="1">
    <source>
        <dbReference type="ARBA" id="ARBA00022574"/>
    </source>
</evidence>
<dbReference type="InParanoid" id="D3BAK0"/>
<evidence type="ECO:0000256" key="2">
    <source>
        <dbReference type="ARBA" id="ARBA00022737"/>
    </source>
</evidence>
<organism evidence="5 6">
    <name type="scientific">Heterostelium pallidum (strain ATCC 26659 / Pp 5 / PN500)</name>
    <name type="common">Cellular slime mold</name>
    <name type="synonym">Polysphondylium pallidum</name>
    <dbReference type="NCBI Taxonomy" id="670386"/>
    <lineage>
        <taxon>Eukaryota</taxon>
        <taxon>Amoebozoa</taxon>
        <taxon>Evosea</taxon>
        <taxon>Eumycetozoa</taxon>
        <taxon>Dictyostelia</taxon>
        <taxon>Acytosteliales</taxon>
        <taxon>Acytosteliaceae</taxon>
        <taxon>Heterostelium</taxon>
    </lineage>
</organism>
<gene>
    <name evidence="5" type="ORF">PPL_05578</name>
</gene>
<dbReference type="PANTHER" id="PTHR22847">
    <property type="entry name" value="WD40 REPEAT PROTEIN"/>
    <property type="match status" value="1"/>
</dbReference>
<sequence length="731" mass="82812">MELLHSFGVGSSRYISCINDDDNNNEFEITLAIGPSVCKWDIKRGRQLLFKQLHSDVITCLVRLSNSYYISASYSGDVAIYNHQWQSLVEFKLPLREDIPNDCIKIMHLSYWIDPNDSNLIYVGLSSEHGNCRVYIVKFDMTEKLASLAATLDGNLYFYGELFDCDKILVVRQDVGKDGYQDARTLKVGDNKIELVTLNWRTGQTLNKLESPGKGCTALVRDISSNIITLTRGRVIQVLDMDTLTIKWEIETAGSGLIKDLLLTTSTNESDQQKYQIIVPSSNSMIYIYNKIGNTDSNSSGSSSSYSIKSSHGVVYAMRWAVKNQRIWIFDESGLHNLSIEEQFKYDSSKVVSPIAPISQQDVPPYYQLKFHEITCCGVDFNDDGLMVACGDFMGNLLIWSVADDHIGEQPIQSHILGVPVRSLAWNACPTQTFIIVGLMDGSLMYYSLETKKSTMIDNLNDGITAIQWYNNSNNSNSPLLAVGTTGGNLYIYKYDDYAICEDDENEKEDDEEEEEVDEDEKEKIRIQCKFKLTWKKQVHLPKKGEPQDLKFGSIIHFAEIWSLCFNDQGDKIATCSEDQTIAVWMVTDGAEVSVMQGHTLAVTCVDWHDNILASCADDHTIRLWNTTNWTENLKFQTTNDVGEWHTVTYLSLVKKTNSINNNSNNNNSNNINSNNNTDSNHDNYKNYQVTKVYSKRVHLGSIEGLKWNKKKNRIVSCSSDCLIHVYKLLK</sequence>
<evidence type="ECO:0000313" key="6">
    <source>
        <dbReference type="Proteomes" id="UP000001396"/>
    </source>
</evidence>
<dbReference type="InterPro" id="IPR015943">
    <property type="entry name" value="WD40/YVTN_repeat-like_dom_sf"/>
</dbReference>
<dbReference type="Gene3D" id="2.130.10.10">
    <property type="entry name" value="YVTN repeat-like/Quinoprotein amine dehydrogenase"/>
    <property type="match status" value="3"/>
</dbReference>
<dbReference type="EMBL" id="ADBJ01000025">
    <property type="protein sequence ID" value="EFA81587.1"/>
    <property type="molecule type" value="Genomic_DNA"/>
</dbReference>
<dbReference type="Proteomes" id="UP000001396">
    <property type="component" value="Unassembled WGS sequence"/>
</dbReference>
<dbReference type="GO" id="GO:0048188">
    <property type="term" value="C:Set1C/COMPASS complex"/>
    <property type="evidence" value="ECO:0007669"/>
    <property type="project" value="TreeGrafter"/>
</dbReference>
<dbReference type="Pfam" id="PF00400">
    <property type="entry name" value="WD40"/>
    <property type="match status" value="3"/>
</dbReference>
<dbReference type="PROSITE" id="PS50294">
    <property type="entry name" value="WD_REPEATS_REGION"/>
    <property type="match status" value="1"/>
</dbReference>
<dbReference type="GeneID" id="31361062"/>
<keyword evidence="2" id="KW-0677">Repeat</keyword>
<evidence type="ECO:0000256" key="4">
    <source>
        <dbReference type="SAM" id="MobiDB-lite"/>
    </source>
</evidence>
<evidence type="ECO:0008006" key="7">
    <source>
        <dbReference type="Google" id="ProtNLM"/>
    </source>
</evidence>
<dbReference type="SMART" id="SM00320">
    <property type="entry name" value="WD40"/>
    <property type="match status" value="7"/>
</dbReference>
<dbReference type="OMA" id="FAEIWSL"/>
<dbReference type="InterPro" id="IPR036322">
    <property type="entry name" value="WD40_repeat_dom_sf"/>
</dbReference>
<dbReference type="SUPFAM" id="SSF50978">
    <property type="entry name" value="WD40 repeat-like"/>
    <property type="match status" value="1"/>
</dbReference>
<dbReference type="AlphaFoldDB" id="D3BAK0"/>
<dbReference type="STRING" id="670386.D3BAK0"/>
<keyword evidence="6" id="KW-1185">Reference proteome</keyword>
<feature type="repeat" description="WD" evidence="3">
    <location>
        <begin position="596"/>
        <end position="626"/>
    </location>
</feature>
<feature type="compositionally biased region" description="Low complexity" evidence="4">
    <location>
        <begin position="662"/>
        <end position="679"/>
    </location>
</feature>
<reference evidence="5 6" key="1">
    <citation type="journal article" date="2011" name="Genome Res.">
        <title>Phylogeny-wide analysis of social amoeba genomes highlights ancient origins for complex intercellular communication.</title>
        <authorList>
            <person name="Heidel A.J."/>
            <person name="Lawal H.M."/>
            <person name="Felder M."/>
            <person name="Schilde C."/>
            <person name="Helps N.R."/>
            <person name="Tunggal B."/>
            <person name="Rivero F."/>
            <person name="John U."/>
            <person name="Schleicher M."/>
            <person name="Eichinger L."/>
            <person name="Platzer M."/>
            <person name="Noegel A.A."/>
            <person name="Schaap P."/>
            <person name="Gloeckner G."/>
        </authorList>
    </citation>
    <scope>NUCLEOTIDE SEQUENCE [LARGE SCALE GENOMIC DNA]</scope>
    <source>
        <strain evidence="6">ATCC 26659 / Pp 5 / PN500</strain>
    </source>
</reference>
<dbReference type="InterPro" id="IPR001680">
    <property type="entry name" value="WD40_rpt"/>
</dbReference>
<evidence type="ECO:0000256" key="3">
    <source>
        <dbReference type="PROSITE-ProRule" id="PRU00221"/>
    </source>
</evidence>
<feature type="repeat" description="WD" evidence="3">
    <location>
        <begin position="557"/>
        <end position="595"/>
    </location>
</feature>
<protein>
    <recommendedName>
        <fullName evidence="7">WD40 repeat-containing protein</fullName>
    </recommendedName>
</protein>
<accession>D3BAK0</accession>
<keyword evidence="1 3" id="KW-0853">WD repeat</keyword>
<comment type="caution">
    <text evidence="5">The sequence shown here is derived from an EMBL/GenBank/DDBJ whole genome shotgun (WGS) entry which is preliminary data.</text>
</comment>
<feature type="region of interest" description="Disordered" evidence="4">
    <location>
        <begin position="662"/>
        <end position="684"/>
    </location>
</feature>
<proteinExistence type="predicted"/>
<dbReference type="GO" id="GO:0042393">
    <property type="term" value="F:histone binding"/>
    <property type="evidence" value="ECO:0007669"/>
    <property type="project" value="TreeGrafter"/>
</dbReference>